<dbReference type="EMBL" id="BQNB010016007">
    <property type="protein sequence ID" value="GJT46705.1"/>
    <property type="molecule type" value="Genomic_DNA"/>
</dbReference>
<comment type="caution">
    <text evidence="2">The sequence shown here is derived from an EMBL/GenBank/DDBJ whole genome shotgun (WGS) entry which is preliminary data.</text>
</comment>
<feature type="compositionally biased region" description="Acidic residues" evidence="1">
    <location>
        <begin position="13"/>
        <end position="26"/>
    </location>
</feature>
<gene>
    <name evidence="2" type="ORF">Tco_0955420</name>
</gene>
<feature type="region of interest" description="Disordered" evidence="1">
    <location>
        <begin position="1"/>
        <end position="35"/>
    </location>
</feature>
<protein>
    <submittedName>
        <fullName evidence="2">Uncharacterized protein</fullName>
    </submittedName>
</protein>
<organism evidence="2 3">
    <name type="scientific">Tanacetum coccineum</name>
    <dbReference type="NCBI Taxonomy" id="301880"/>
    <lineage>
        <taxon>Eukaryota</taxon>
        <taxon>Viridiplantae</taxon>
        <taxon>Streptophyta</taxon>
        <taxon>Embryophyta</taxon>
        <taxon>Tracheophyta</taxon>
        <taxon>Spermatophyta</taxon>
        <taxon>Magnoliopsida</taxon>
        <taxon>eudicotyledons</taxon>
        <taxon>Gunneridae</taxon>
        <taxon>Pentapetalae</taxon>
        <taxon>asterids</taxon>
        <taxon>campanulids</taxon>
        <taxon>Asterales</taxon>
        <taxon>Asteraceae</taxon>
        <taxon>Asteroideae</taxon>
        <taxon>Anthemideae</taxon>
        <taxon>Anthemidinae</taxon>
        <taxon>Tanacetum</taxon>
    </lineage>
</organism>
<accession>A0ABQ5E752</accession>
<name>A0ABQ5E752_9ASTR</name>
<evidence type="ECO:0000256" key="1">
    <source>
        <dbReference type="SAM" id="MobiDB-lite"/>
    </source>
</evidence>
<proteinExistence type="predicted"/>
<keyword evidence="3" id="KW-1185">Reference proteome</keyword>
<feature type="compositionally biased region" description="Basic and acidic residues" evidence="1">
    <location>
        <begin position="1"/>
        <end position="12"/>
    </location>
</feature>
<dbReference type="Proteomes" id="UP001151760">
    <property type="component" value="Unassembled WGS sequence"/>
</dbReference>
<sequence length="331" mass="36638">MIGCSEHSKADQQEEEEEVSGGEEGAEAVKGNNSSEIETLPLFPIHGGSQLDFFGVKASDLSSDHSVGAIVENHREEEDQEGNNSSKIETLYLFPIHGGFQHDFFSMKASDLSSDHSVGGVETELTLNNPQLKLILVIDVVDEDDDIIDEEDLIPHDLAYSDDEDLVNLDIDDADVARGHGGDGGGDDRSPPYQIPTGCGWLLRQPRLGETLMPLGEHAAHLANYLGELVRELSLHYPSWRQMPPKRKTEVVAKIGTQFDLCPHLESDCWPQIYAGIQQHLQNIYNGKILNTLFMNDKSKDTAKARQDLKRLGIQSGLWLGQNKNEKCSKP</sequence>
<evidence type="ECO:0000313" key="3">
    <source>
        <dbReference type="Proteomes" id="UP001151760"/>
    </source>
</evidence>
<reference evidence="2" key="2">
    <citation type="submission" date="2022-01" db="EMBL/GenBank/DDBJ databases">
        <authorList>
            <person name="Yamashiro T."/>
            <person name="Shiraishi A."/>
            <person name="Satake H."/>
            <person name="Nakayama K."/>
        </authorList>
    </citation>
    <scope>NUCLEOTIDE SEQUENCE</scope>
</reference>
<evidence type="ECO:0000313" key="2">
    <source>
        <dbReference type="EMBL" id="GJT46705.1"/>
    </source>
</evidence>
<reference evidence="2" key="1">
    <citation type="journal article" date="2022" name="Int. J. Mol. Sci.">
        <title>Draft Genome of Tanacetum Coccineum: Genomic Comparison of Closely Related Tanacetum-Family Plants.</title>
        <authorList>
            <person name="Yamashiro T."/>
            <person name="Shiraishi A."/>
            <person name="Nakayama K."/>
            <person name="Satake H."/>
        </authorList>
    </citation>
    <scope>NUCLEOTIDE SEQUENCE</scope>
</reference>